<dbReference type="InParanoid" id="A0A059B2Z0"/>
<dbReference type="AlphaFoldDB" id="A0A059B2Z0"/>
<dbReference type="Pfam" id="PF04450">
    <property type="entry name" value="BSP"/>
    <property type="match status" value="1"/>
</dbReference>
<dbReference type="eggNOG" id="ENOG502SJ35">
    <property type="taxonomic scope" value="Eukaryota"/>
</dbReference>
<name>A0A059B2Z0_EUCGR</name>
<keyword evidence="1" id="KW-0732">Signal</keyword>
<protein>
    <recommendedName>
        <fullName evidence="3">Basic secretory protease</fullName>
    </recommendedName>
</protein>
<dbReference type="PANTHER" id="PTHR33321">
    <property type="match status" value="1"/>
</dbReference>
<feature type="signal peptide" evidence="1">
    <location>
        <begin position="1"/>
        <end position="22"/>
    </location>
</feature>
<accession>A0A059B2Z0</accession>
<dbReference type="STRING" id="71139.A0A059B2Z0"/>
<sequence length="225" mass="25372">MAHLSFLVSFLLVSSAFPGIHAVEYIVSNTVPNTEGGARFANELGDDYARQTMISATDFIWQLFQQTSEADRKSVARVTLVIDNYDGIAYASNNEIHMGAPNYLKNIKGDIKEDFNGVLYHEMTHIWQWDGKGKAGKLIEGVADFVRLKANYAPVSWPKRGSGTNWDEGYAVTAYFLDYCESLRGGFVAELNKKMRDDYSNDFFVQLLGKTVDQLWSEYKAKYGN</sequence>
<feature type="chain" id="PRO_5001573926" description="Basic secretory protease" evidence="1">
    <location>
        <begin position="23"/>
        <end position="225"/>
    </location>
</feature>
<evidence type="ECO:0008006" key="3">
    <source>
        <dbReference type="Google" id="ProtNLM"/>
    </source>
</evidence>
<evidence type="ECO:0000256" key="1">
    <source>
        <dbReference type="SAM" id="SignalP"/>
    </source>
</evidence>
<dbReference type="EMBL" id="KK198760">
    <property type="protein sequence ID" value="KCW60473.1"/>
    <property type="molecule type" value="Genomic_DNA"/>
</dbReference>
<proteinExistence type="predicted"/>
<reference evidence="2" key="1">
    <citation type="submission" date="2013-07" db="EMBL/GenBank/DDBJ databases">
        <title>The genome of Eucalyptus grandis.</title>
        <authorList>
            <person name="Schmutz J."/>
            <person name="Hayes R."/>
            <person name="Myburg A."/>
            <person name="Tuskan G."/>
            <person name="Grattapaglia D."/>
            <person name="Rokhsar D.S."/>
        </authorList>
    </citation>
    <scope>NUCLEOTIDE SEQUENCE</scope>
    <source>
        <tissue evidence="2">Leaf extractions</tissue>
    </source>
</reference>
<organism evidence="2">
    <name type="scientific">Eucalyptus grandis</name>
    <name type="common">Flooded gum</name>
    <dbReference type="NCBI Taxonomy" id="71139"/>
    <lineage>
        <taxon>Eukaryota</taxon>
        <taxon>Viridiplantae</taxon>
        <taxon>Streptophyta</taxon>
        <taxon>Embryophyta</taxon>
        <taxon>Tracheophyta</taxon>
        <taxon>Spermatophyta</taxon>
        <taxon>Magnoliopsida</taxon>
        <taxon>eudicotyledons</taxon>
        <taxon>Gunneridae</taxon>
        <taxon>Pentapetalae</taxon>
        <taxon>rosids</taxon>
        <taxon>malvids</taxon>
        <taxon>Myrtales</taxon>
        <taxon>Myrtaceae</taxon>
        <taxon>Myrtoideae</taxon>
        <taxon>Eucalypteae</taxon>
        <taxon>Eucalyptus</taxon>
    </lineage>
</organism>
<dbReference type="InterPro" id="IPR007541">
    <property type="entry name" value="Uncharacterised_BSP"/>
</dbReference>
<evidence type="ECO:0000313" key="2">
    <source>
        <dbReference type="EMBL" id="KCW60473.1"/>
    </source>
</evidence>
<dbReference type="Gramene" id="KCW60473">
    <property type="protein sequence ID" value="KCW60473"/>
    <property type="gene ID" value="EUGRSUZ_H03202"/>
</dbReference>
<dbReference type="PANTHER" id="PTHR33321:SF21">
    <property type="entry name" value="BASIC SECRETORY PROTEASE"/>
    <property type="match status" value="1"/>
</dbReference>
<gene>
    <name evidence="2" type="ORF">EUGRSUZ_H03202</name>
</gene>